<evidence type="ECO:0000313" key="5">
    <source>
        <dbReference type="EnsemblProtists" id="PYU1_T011123"/>
    </source>
</evidence>
<keyword evidence="1" id="KW-0479">Metal-binding</keyword>
<dbReference type="Gene3D" id="3.20.20.140">
    <property type="entry name" value="Metal-dependent hydrolases"/>
    <property type="match status" value="1"/>
</dbReference>
<reference evidence="5" key="3">
    <citation type="submission" date="2015-02" db="UniProtKB">
        <authorList>
            <consortium name="EnsemblProtists"/>
        </authorList>
    </citation>
    <scope>IDENTIFICATION</scope>
    <source>
        <strain evidence="5">DAOM BR144</strain>
    </source>
</reference>
<evidence type="ECO:0000313" key="6">
    <source>
        <dbReference type="Proteomes" id="UP000019132"/>
    </source>
</evidence>
<keyword evidence="6" id="KW-1185">Reference proteome</keyword>
<dbReference type="eggNOG" id="KOG3968">
    <property type="taxonomic scope" value="Eukaryota"/>
</dbReference>
<dbReference type="GO" id="GO:0046872">
    <property type="term" value="F:metal ion binding"/>
    <property type="evidence" value="ECO:0007669"/>
    <property type="project" value="UniProtKB-KW"/>
</dbReference>
<proteinExistence type="predicted"/>
<dbReference type="EMBL" id="GL376606">
    <property type="status" value="NOT_ANNOTATED_CDS"/>
    <property type="molecule type" value="Genomic_DNA"/>
</dbReference>
<dbReference type="PANTHER" id="PTHR43794">
    <property type="entry name" value="AMINOHYDROLASE SSNA-RELATED"/>
    <property type="match status" value="1"/>
</dbReference>
<sequence>MASTPAARTTKTAVDLVIYASHVIPVVPRDAVLRDHAVVVQHGCIINVLPREQALEIYKPERVQDLKDHILIPGLVNAHTHAPLSLLRGLADDLPVCDWQTKWIWPAEGEFLSEEFVSDGVVHATAEMIRGGTTCMNDMFHFGKESCDVVERVGIRAVIGPMIMEFPSASAKDTDDYFEKTRVLLEKYKNHEIIRIGMAPHNTSVAGDATLQKVNEWSEKYNVPFNIHLHESASECDDSESLNRESLNCHRSDQKLRPLANLKRLGLLSERLVCVHMAQLTGQEIQDVADAQAHVVHCPTSDLKLAGGVCRVTDLLKSGVNVAIGTEGAFCNNSLNMFAEMKLAAILAKAESKEPTSVPAATALQMATLNGARAIGLGNEIGSIEVGKRADLVAVECDNIEMLPMYNAISHVVYVAGRENVSDVWINGKHVLADRKMTTIDEAQVKADKY</sequence>
<keyword evidence="3" id="KW-0862">Zinc</keyword>
<accession>K3X1M4</accession>
<dbReference type="Proteomes" id="UP000019132">
    <property type="component" value="Unassembled WGS sequence"/>
</dbReference>
<dbReference type="EnsemblProtists" id="PYU1_T011123">
    <property type="protein sequence ID" value="PYU1_T011123"/>
    <property type="gene ID" value="PYU1_G011099"/>
</dbReference>
<dbReference type="VEuPathDB" id="FungiDB:PYU1_G011099"/>
<dbReference type="SUPFAM" id="SSF51556">
    <property type="entry name" value="Metallo-dependent hydrolases"/>
    <property type="match status" value="1"/>
</dbReference>
<dbReference type="Gene3D" id="2.30.40.10">
    <property type="entry name" value="Urease, subunit C, domain 1"/>
    <property type="match status" value="1"/>
</dbReference>
<dbReference type="InterPro" id="IPR050287">
    <property type="entry name" value="MTA/SAH_deaminase"/>
</dbReference>
<dbReference type="NCBIfam" id="NF006549">
    <property type="entry name" value="PRK09045.1"/>
    <property type="match status" value="1"/>
</dbReference>
<evidence type="ECO:0000256" key="1">
    <source>
        <dbReference type="ARBA" id="ARBA00022723"/>
    </source>
</evidence>
<dbReference type="GO" id="GO:0019239">
    <property type="term" value="F:deaminase activity"/>
    <property type="evidence" value="ECO:0007669"/>
    <property type="project" value="UniProtKB-ARBA"/>
</dbReference>
<reference evidence="6" key="2">
    <citation type="submission" date="2010-04" db="EMBL/GenBank/DDBJ databases">
        <authorList>
            <person name="Buell R."/>
            <person name="Hamilton J."/>
            <person name="Hostetler J."/>
        </authorList>
    </citation>
    <scope>NUCLEOTIDE SEQUENCE [LARGE SCALE GENOMIC DNA]</scope>
    <source>
        <strain evidence="6">DAOM:BR144</strain>
    </source>
</reference>
<dbReference type="Pfam" id="PF01979">
    <property type="entry name" value="Amidohydro_1"/>
    <property type="match status" value="1"/>
</dbReference>
<dbReference type="InterPro" id="IPR011059">
    <property type="entry name" value="Metal-dep_hydrolase_composite"/>
</dbReference>
<dbReference type="PANTHER" id="PTHR43794:SF11">
    <property type="entry name" value="AMIDOHYDROLASE-RELATED DOMAIN-CONTAINING PROTEIN"/>
    <property type="match status" value="1"/>
</dbReference>
<dbReference type="InterPro" id="IPR032466">
    <property type="entry name" value="Metal_Hydrolase"/>
</dbReference>
<dbReference type="OMA" id="NHEIIRI"/>
<dbReference type="HOGENOM" id="CLU_012358_2_0_1"/>
<evidence type="ECO:0000259" key="4">
    <source>
        <dbReference type="Pfam" id="PF01979"/>
    </source>
</evidence>
<dbReference type="CDD" id="cd01298">
    <property type="entry name" value="ATZ_TRZ_like"/>
    <property type="match status" value="1"/>
</dbReference>
<name>K3X1M4_GLOUD</name>
<reference evidence="6" key="1">
    <citation type="journal article" date="2010" name="Genome Biol.">
        <title>Genome sequence of the necrotrophic plant pathogen Pythium ultimum reveals original pathogenicity mechanisms and effector repertoire.</title>
        <authorList>
            <person name="Levesque C.A."/>
            <person name="Brouwer H."/>
            <person name="Cano L."/>
            <person name="Hamilton J.P."/>
            <person name="Holt C."/>
            <person name="Huitema E."/>
            <person name="Raffaele S."/>
            <person name="Robideau G.P."/>
            <person name="Thines M."/>
            <person name="Win J."/>
            <person name="Zerillo M.M."/>
            <person name="Beakes G.W."/>
            <person name="Boore J.L."/>
            <person name="Busam D."/>
            <person name="Dumas B."/>
            <person name="Ferriera S."/>
            <person name="Fuerstenberg S.I."/>
            <person name="Gachon C.M."/>
            <person name="Gaulin E."/>
            <person name="Govers F."/>
            <person name="Grenville-Briggs L."/>
            <person name="Horner N."/>
            <person name="Hostetler J."/>
            <person name="Jiang R.H."/>
            <person name="Johnson J."/>
            <person name="Krajaejun T."/>
            <person name="Lin H."/>
            <person name="Meijer H.J."/>
            <person name="Moore B."/>
            <person name="Morris P."/>
            <person name="Phuntmart V."/>
            <person name="Puiu D."/>
            <person name="Shetty J."/>
            <person name="Stajich J.E."/>
            <person name="Tripathy S."/>
            <person name="Wawra S."/>
            <person name="van West P."/>
            <person name="Whitty B.R."/>
            <person name="Coutinho P.M."/>
            <person name="Henrissat B."/>
            <person name="Martin F."/>
            <person name="Thomas P.D."/>
            <person name="Tyler B.M."/>
            <person name="De Vries R.P."/>
            <person name="Kamoun S."/>
            <person name="Yandell M."/>
            <person name="Tisserat N."/>
            <person name="Buell C.R."/>
        </authorList>
    </citation>
    <scope>NUCLEOTIDE SEQUENCE</scope>
    <source>
        <strain evidence="6">DAOM:BR144</strain>
    </source>
</reference>
<dbReference type="SUPFAM" id="SSF51338">
    <property type="entry name" value="Composite domain of metallo-dependent hydrolases"/>
    <property type="match status" value="1"/>
</dbReference>
<evidence type="ECO:0000256" key="3">
    <source>
        <dbReference type="ARBA" id="ARBA00022833"/>
    </source>
</evidence>
<dbReference type="InParanoid" id="K3X1M4"/>
<dbReference type="InterPro" id="IPR006680">
    <property type="entry name" value="Amidohydro-rel"/>
</dbReference>
<feature type="domain" description="Amidohydrolase-related" evidence="4">
    <location>
        <begin position="70"/>
        <end position="431"/>
    </location>
</feature>
<dbReference type="STRING" id="431595.K3X1M4"/>
<dbReference type="FunFam" id="3.20.20.140:FF:000014">
    <property type="entry name" value="5-methylthioadenosine/S-adenosylhomocysteine deaminase"/>
    <property type="match status" value="1"/>
</dbReference>
<protein>
    <recommendedName>
        <fullName evidence="4">Amidohydrolase-related domain-containing protein</fullName>
    </recommendedName>
</protein>
<dbReference type="AlphaFoldDB" id="K3X1M4"/>
<dbReference type="GO" id="GO:0016814">
    <property type="term" value="F:hydrolase activity, acting on carbon-nitrogen (but not peptide) bonds, in cyclic amidines"/>
    <property type="evidence" value="ECO:0007669"/>
    <property type="project" value="UniProtKB-ARBA"/>
</dbReference>
<organism evidence="5 6">
    <name type="scientific">Globisporangium ultimum (strain ATCC 200006 / CBS 805.95 / DAOM BR144)</name>
    <name type="common">Pythium ultimum</name>
    <dbReference type="NCBI Taxonomy" id="431595"/>
    <lineage>
        <taxon>Eukaryota</taxon>
        <taxon>Sar</taxon>
        <taxon>Stramenopiles</taxon>
        <taxon>Oomycota</taxon>
        <taxon>Peronosporomycetes</taxon>
        <taxon>Pythiales</taxon>
        <taxon>Pythiaceae</taxon>
        <taxon>Globisporangium</taxon>
    </lineage>
</organism>
<evidence type="ECO:0000256" key="2">
    <source>
        <dbReference type="ARBA" id="ARBA00022801"/>
    </source>
</evidence>
<keyword evidence="2" id="KW-0378">Hydrolase</keyword>